<gene>
    <name evidence="1" type="ORF">ACFOZ1_03395</name>
</gene>
<evidence type="ECO:0000313" key="1">
    <source>
        <dbReference type="EMBL" id="MFC4386848.1"/>
    </source>
</evidence>
<organism evidence="1 2">
    <name type="scientific">Gracilibacillus marinus</name>
    <dbReference type="NCBI Taxonomy" id="630535"/>
    <lineage>
        <taxon>Bacteria</taxon>
        <taxon>Bacillati</taxon>
        <taxon>Bacillota</taxon>
        <taxon>Bacilli</taxon>
        <taxon>Bacillales</taxon>
        <taxon>Bacillaceae</taxon>
        <taxon>Gracilibacillus</taxon>
    </lineage>
</organism>
<dbReference type="InterPro" id="IPR020909">
    <property type="entry name" value="UPF0736"/>
</dbReference>
<proteinExistence type="predicted"/>
<evidence type="ECO:0000313" key="2">
    <source>
        <dbReference type="Proteomes" id="UP001595880"/>
    </source>
</evidence>
<protein>
    <submittedName>
        <fullName evidence="1">DUF3603 family protein</fullName>
    </submittedName>
</protein>
<reference evidence="2" key="1">
    <citation type="journal article" date="2019" name="Int. J. Syst. Evol. Microbiol.">
        <title>The Global Catalogue of Microorganisms (GCM) 10K type strain sequencing project: providing services to taxonomists for standard genome sequencing and annotation.</title>
        <authorList>
            <consortium name="The Broad Institute Genomics Platform"/>
            <consortium name="The Broad Institute Genome Sequencing Center for Infectious Disease"/>
            <person name="Wu L."/>
            <person name="Ma J."/>
        </authorList>
    </citation>
    <scope>NUCLEOTIDE SEQUENCE [LARGE SCALE GENOMIC DNA]</scope>
    <source>
        <strain evidence="2">KACC 14058</strain>
    </source>
</reference>
<name>A0ABV8VVM6_9BACI</name>
<comment type="caution">
    <text evidence="1">The sequence shown here is derived from an EMBL/GenBank/DDBJ whole genome shotgun (WGS) entry which is preliminary data.</text>
</comment>
<keyword evidence="2" id="KW-1185">Reference proteome</keyword>
<sequence>MLYLHDVWVNWFEGEENGYNICPFHEWRTSDGIEILDQIPVLYIDNKTYHSIENDLHDIPKEVLDQIYKRAYVRKNQERNVLEYAAIVTNGKSILAFDTMGYHIPIRKSRLIPRQERLVLDLIEGRNPKIYELTDTEEKEYHILSLSPEAMIGLTRKERQLKQLLMIALDQLQVSECIEEVRYWLTEWRPEDYIMIKEMDFKTAWNELYQDLVTGWSVNHEQFCQQIMKGQSFYENIIESEQNGQISKTVN</sequence>
<dbReference type="EMBL" id="JBHSDV010000001">
    <property type="protein sequence ID" value="MFC4386848.1"/>
    <property type="molecule type" value="Genomic_DNA"/>
</dbReference>
<dbReference type="Proteomes" id="UP001595880">
    <property type="component" value="Unassembled WGS sequence"/>
</dbReference>
<dbReference type="Pfam" id="PF12227">
    <property type="entry name" value="DUF3603"/>
    <property type="match status" value="1"/>
</dbReference>
<accession>A0ABV8VVM6</accession>
<dbReference type="RefSeq" id="WP_390195859.1">
    <property type="nucleotide sequence ID" value="NZ_JBHSDV010000001.1"/>
</dbReference>